<dbReference type="EMBL" id="BGPR01028773">
    <property type="protein sequence ID" value="GBO00152.1"/>
    <property type="molecule type" value="Genomic_DNA"/>
</dbReference>
<dbReference type="AlphaFoldDB" id="A0A4Y2TPQ1"/>
<dbReference type="OrthoDB" id="8922776at2759"/>
<evidence type="ECO:0000313" key="3">
    <source>
        <dbReference type="EMBL" id="GBO00176.1"/>
    </source>
</evidence>
<dbReference type="EMBL" id="BGPR01029721">
    <property type="protein sequence ID" value="GBO01694.1"/>
    <property type="molecule type" value="Genomic_DNA"/>
</dbReference>
<protein>
    <submittedName>
        <fullName evidence="5">Uncharacterized protein</fullName>
    </submittedName>
</protein>
<keyword evidence="6" id="KW-1185">Reference proteome</keyword>
<gene>
    <name evidence="4" type="ORF">AVEN_13451_1</name>
    <name evidence="2" type="ORF">AVEN_160148_1</name>
    <name evidence="5" type="ORF">AVEN_169208_1</name>
    <name evidence="3" type="ORF">AVEN_40683_1</name>
</gene>
<reference evidence="5 6" key="1">
    <citation type="journal article" date="2019" name="Sci. Rep.">
        <title>Orb-weaving spider Araneus ventricosus genome elucidates the spidroin gene catalogue.</title>
        <authorList>
            <person name="Kono N."/>
            <person name="Nakamura H."/>
            <person name="Ohtoshi R."/>
            <person name="Moran D.A.P."/>
            <person name="Shinohara A."/>
            <person name="Yoshida Y."/>
            <person name="Fujiwara M."/>
            <person name="Mori M."/>
            <person name="Tomita M."/>
            <person name="Arakawa K."/>
        </authorList>
    </citation>
    <scope>NUCLEOTIDE SEQUENCE [LARGE SCALE GENOMIC DNA]</scope>
</reference>
<feature type="region of interest" description="Disordered" evidence="1">
    <location>
        <begin position="84"/>
        <end position="114"/>
    </location>
</feature>
<name>A0A4Y2TPQ1_ARAVE</name>
<proteinExistence type="predicted"/>
<comment type="caution">
    <text evidence="5">The sequence shown here is derived from an EMBL/GenBank/DDBJ whole genome shotgun (WGS) entry which is preliminary data.</text>
</comment>
<dbReference type="Proteomes" id="UP000499080">
    <property type="component" value="Unassembled WGS sequence"/>
</dbReference>
<sequence length="145" mass="16843">MECKIHVVEDCVEAPQCCSVVSLEKIKFCTDQWSLTDEKETKVAAQLKAFFDEDNSQQSISYHRRCYMRFTDKRGIIAAIKRKQNKKDNDSLYSEENSNKSDETSAKRQMRSITLTTPITSRSKNVLPKICIICKKKKHILDFKK</sequence>
<evidence type="ECO:0000256" key="1">
    <source>
        <dbReference type="SAM" id="MobiDB-lite"/>
    </source>
</evidence>
<evidence type="ECO:0000313" key="6">
    <source>
        <dbReference type="Proteomes" id="UP000499080"/>
    </source>
</evidence>
<evidence type="ECO:0000313" key="2">
    <source>
        <dbReference type="EMBL" id="GBO00152.1"/>
    </source>
</evidence>
<organism evidence="5 6">
    <name type="scientific">Araneus ventricosus</name>
    <name type="common">Orbweaver spider</name>
    <name type="synonym">Epeira ventricosa</name>
    <dbReference type="NCBI Taxonomy" id="182803"/>
    <lineage>
        <taxon>Eukaryota</taxon>
        <taxon>Metazoa</taxon>
        <taxon>Ecdysozoa</taxon>
        <taxon>Arthropoda</taxon>
        <taxon>Chelicerata</taxon>
        <taxon>Arachnida</taxon>
        <taxon>Araneae</taxon>
        <taxon>Araneomorphae</taxon>
        <taxon>Entelegynae</taxon>
        <taxon>Araneoidea</taxon>
        <taxon>Araneidae</taxon>
        <taxon>Araneus</taxon>
    </lineage>
</organism>
<accession>A0A4Y2TPQ1</accession>
<feature type="compositionally biased region" description="Basic and acidic residues" evidence="1">
    <location>
        <begin position="97"/>
        <end position="106"/>
    </location>
</feature>
<dbReference type="EMBL" id="BGPR01029709">
    <property type="protein sequence ID" value="GBO01673.1"/>
    <property type="molecule type" value="Genomic_DNA"/>
</dbReference>
<evidence type="ECO:0000313" key="4">
    <source>
        <dbReference type="EMBL" id="GBO01673.1"/>
    </source>
</evidence>
<dbReference type="EMBL" id="BGPR01028792">
    <property type="protein sequence ID" value="GBO00176.1"/>
    <property type="molecule type" value="Genomic_DNA"/>
</dbReference>
<evidence type="ECO:0000313" key="5">
    <source>
        <dbReference type="EMBL" id="GBO01694.1"/>
    </source>
</evidence>